<dbReference type="RefSeq" id="WP_147848809.1">
    <property type="nucleotide sequence ID" value="NZ_VDUZ01000024.1"/>
</dbReference>
<dbReference type="InterPro" id="IPR013078">
    <property type="entry name" value="His_Pase_superF_clade-1"/>
</dbReference>
<name>A0A5C8PI94_9HYPH</name>
<feature type="signal peptide" evidence="1">
    <location>
        <begin position="1"/>
        <end position="19"/>
    </location>
</feature>
<reference evidence="2 3" key="1">
    <citation type="submission" date="2019-06" db="EMBL/GenBank/DDBJ databases">
        <title>New taxonomy in bacterial strain CC-CFT640, isolated from vineyard.</title>
        <authorList>
            <person name="Lin S.-Y."/>
            <person name="Tsai C.-F."/>
            <person name="Young C.-C."/>
        </authorList>
    </citation>
    <scope>NUCLEOTIDE SEQUENCE [LARGE SCALE GENOMIC DNA]</scope>
    <source>
        <strain evidence="2 3">CC-CFT640</strain>
    </source>
</reference>
<proteinExistence type="predicted"/>
<sequence>MRTFAILLLLMLSARHAAASDAAAWAALRADGHIALMRHADAPGVADPPGFRLDDCATQRNLSAKGRADAVAVGVRLKAQGARLGRIVSSPWCRCVDTAALMDIGRIEIEPTFSNAVVLSDRRAELAQGARDIMRAWKGPGALLAVTHGANIQALIGYNPGAGEIVVVTPQADGTLREIGRLPVPQR</sequence>
<evidence type="ECO:0000313" key="3">
    <source>
        <dbReference type="Proteomes" id="UP000321638"/>
    </source>
</evidence>
<dbReference type="AlphaFoldDB" id="A0A5C8PI94"/>
<dbReference type="Gene3D" id="3.40.50.1240">
    <property type="entry name" value="Phosphoglycerate mutase-like"/>
    <property type="match status" value="1"/>
</dbReference>
<dbReference type="Pfam" id="PF00300">
    <property type="entry name" value="His_Phos_1"/>
    <property type="match status" value="1"/>
</dbReference>
<dbReference type="InterPro" id="IPR029033">
    <property type="entry name" value="His_PPase_superfam"/>
</dbReference>
<evidence type="ECO:0000256" key="1">
    <source>
        <dbReference type="SAM" id="SignalP"/>
    </source>
</evidence>
<dbReference type="OrthoDB" id="2237472at2"/>
<gene>
    <name evidence="2" type="ORF">FHP25_20340</name>
</gene>
<comment type="caution">
    <text evidence="2">The sequence shown here is derived from an EMBL/GenBank/DDBJ whole genome shotgun (WGS) entry which is preliminary data.</text>
</comment>
<dbReference type="SMART" id="SM00855">
    <property type="entry name" value="PGAM"/>
    <property type="match status" value="1"/>
</dbReference>
<dbReference type="CDD" id="cd07040">
    <property type="entry name" value="HP"/>
    <property type="match status" value="1"/>
</dbReference>
<keyword evidence="3" id="KW-1185">Reference proteome</keyword>
<protein>
    <submittedName>
        <fullName evidence="2">Histidine phosphatase family protein</fullName>
    </submittedName>
</protein>
<organism evidence="2 3">
    <name type="scientific">Vineibacter terrae</name>
    <dbReference type="NCBI Taxonomy" id="2586908"/>
    <lineage>
        <taxon>Bacteria</taxon>
        <taxon>Pseudomonadati</taxon>
        <taxon>Pseudomonadota</taxon>
        <taxon>Alphaproteobacteria</taxon>
        <taxon>Hyphomicrobiales</taxon>
        <taxon>Vineibacter</taxon>
    </lineage>
</organism>
<keyword evidence="1" id="KW-0732">Signal</keyword>
<dbReference type="EMBL" id="VDUZ01000024">
    <property type="protein sequence ID" value="TXL73536.1"/>
    <property type="molecule type" value="Genomic_DNA"/>
</dbReference>
<evidence type="ECO:0000313" key="2">
    <source>
        <dbReference type="EMBL" id="TXL73536.1"/>
    </source>
</evidence>
<feature type="chain" id="PRO_5022873072" evidence="1">
    <location>
        <begin position="20"/>
        <end position="187"/>
    </location>
</feature>
<dbReference type="Proteomes" id="UP000321638">
    <property type="component" value="Unassembled WGS sequence"/>
</dbReference>
<accession>A0A5C8PI94</accession>
<dbReference type="SUPFAM" id="SSF53254">
    <property type="entry name" value="Phosphoglycerate mutase-like"/>
    <property type="match status" value="1"/>
</dbReference>